<dbReference type="GO" id="GO:0043138">
    <property type="term" value="F:3'-5' DNA helicase activity"/>
    <property type="evidence" value="ECO:0007669"/>
    <property type="project" value="TreeGrafter"/>
</dbReference>
<dbReference type="PANTHER" id="PTHR11070:SF46">
    <property type="entry name" value="ATP-DEPENDENT DNA HELICASE HMI1, MITOCHONDRIAL"/>
    <property type="match status" value="1"/>
</dbReference>
<keyword evidence="2" id="KW-0378">Hydrolase</keyword>
<proteinExistence type="predicted"/>
<dbReference type="Gene3D" id="3.40.50.300">
    <property type="entry name" value="P-loop containing nucleotide triphosphate hydrolases"/>
    <property type="match status" value="2"/>
</dbReference>
<evidence type="ECO:0000256" key="2">
    <source>
        <dbReference type="ARBA" id="ARBA00022801"/>
    </source>
</evidence>
<evidence type="ECO:0000313" key="6">
    <source>
        <dbReference type="EMBL" id="ARF10270.1"/>
    </source>
</evidence>
<accession>A0A1V0SEX1</accession>
<keyword evidence="1" id="KW-0547">Nucleotide-binding</keyword>
<dbReference type="GO" id="GO:0005524">
    <property type="term" value="F:ATP binding"/>
    <property type="evidence" value="ECO:0007669"/>
    <property type="project" value="InterPro"/>
</dbReference>
<dbReference type="GO" id="GO:0003677">
    <property type="term" value="F:DNA binding"/>
    <property type="evidence" value="ECO:0007669"/>
    <property type="project" value="InterPro"/>
</dbReference>
<keyword evidence="3 6" id="KW-0347">Helicase</keyword>
<dbReference type="InterPro" id="IPR014017">
    <property type="entry name" value="DNA_helicase_UvrD-like_C"/>
</dbReference>
<evidence type="ECO:0000259" key="5">
    <source>
        <dbReference type="Pfam" id="PF13361"/>
    </source>
</evidence>
<gene>
    <name evidence="6" type="ORF">Hokovirus_1_149</name>
</gene>
<reference evidence="6" key="1">
    <citation type="journal article" date="2017" name="Science">
        <title>Giant viruses with an expanded complement of translation system components.</title>
        <authorList>
            <person name="Schulz F."/>
            <person name="Yutin N."/>
            <person name="Ivanova N.N."/>
            <person name="Ortega D.R."/>
            <person name="Lee T.K."/>
            <person name="Vierheilig J."/>
            <person name="Daims H."/>
            <person name="Horn M."/>
            <person name="Wagner M."/>
            <person name="Jensen G.J."/>
            <person name="Kyrpides N.C."/>
            <person name="Koonin E.V."/>
            <person name="Woyke T."/>
        </authorList>
    </citation>
    <scope>NUCLEOTIDE SEQUENCE</scope>
    <source>
        <strain evidence="6">HKV1</strain>
    </source>
</reference>
<evidence type="ECO:0000256" key="1">
    <source>
        <dbReference type="ARBA" id="ARBA00022741"/>
    </source>
</evidence>
<dbReference type="Pfam" id="PF13245">
    <property type="entry name" value="AAA_19"/>
    <property type="match status" value="1"/>
</dbReference>
<dbReference type="InterPro" id="IPR027417">
    <property type="entry name" value="P-loop_NTPase"/>
</dbReference>
<dbReference type="EMBL" id="KY684103">
    <property type="protein sequence ID" value="ARF10270.1"/>
    <property type="molecule type" value="Genomic_DNA"/>
</dbReference>
<evidence type="ECO:0000256" key="3">
    <source>
        <dbReference type="ARBA" id="ARBA00022806"/>
    </source>
</evidence>
<sequence length="796" mass="93666">MIDASLEQNIIINSIKEDKNVIVNAIPGSGKTTTCLLIANAFPDKKIVIMTYNKKLRYETMQKIKYYNIKNCNVYNYHSFCFNYYSDKCFNDADIELLLSKRTKSKILPIDILLIDEAQDLTPLYYELLCRIYLDNIKVNKKYAQIGIFGDVNQCIFYFNGSSPNYMLYAQELFNFTNKQWSKLNLSKSYRLTNNMIHIINTYFLHNNLNNYLDNNSCDIGKVINSNVAAVINNNSDNSNKGTNIKNSVYYMICNIFEIRYIYDIIQKLLKKYTFKDILILCSSIKSESMPSKILANYLSNNNYPIFIPSTDHDYINDNVINDKITFLTFFQSKGIERKVVFVLGFDDSYLKFSDKKNNQDNITCPEILYVAITRASEKLFLIHHQSNDFCNFIHPDFINMVNKNKSDIMKIINLSTNKIIRYTDTNKNLNSGSSITNFIKYIPTHIINNFLNNITIKTIHRKTDKINVNATSYQTGSYGPDNNKLELEESIKNITGTMIPLYFEYYIKKNIEETQIYKYMEAQKIKTKNSIGNQIINIYEKHILTNNKDISFFLKLSNIYSCYILNSINNLNQIKNYDWITQETLNKTNDRFKKLLLPKYKTKYVFEYNIYYKFKNTLVLYGSIDCVDYNKKIIHEFKCVENILPEHYLQLALYGYIFANMPKFLLIDNVVYINLHSEVIECIITYYDKDNVHLIQKKNNRKTIISTDNFIKNVINVSHPILREKLLSNDKDFKLYITNILTNETKEIIINYDIIPNIMENIIVSKYYQRINEDDLVFKNNNLNIKKKYFKNIIN</sequence>
<dbReference type="Pfam" id="PF13361">
    <property type="entry name" value="UvrD_C"/>
    <property type="match status" value="1"/>
</dbReference>
<dbReference type="GO" id="GO:0000725">
    <property type="term" value="P:recombinational repair"/>
    <property type="evidence" value="ECO:0007669"/>
    <property type="project" value="TreeGrafter"/>
</dbReference>
<feature type="domain" description="UvrD-like helicase C-terminal" evidence="5">
    <location>
        <begin position="320"/>
        <end position="386"/>
    </location>
</feature>
<organism evidence="6">
    <name type="scientific">Hokovirus HKV1</name>
    <dbReference type="NCBI Taxonomy" id="1977638"/>
    <lineage>
        <taxon>Viruses</taxon>
        <taxon>Varidnaviria</taxon>
        <taxon>Bamfordvirae</taxon>
        <taxon>Nucleocytoviricota</taxon>
        <taxon>Megaviricetes</taxon>
        <taxon>Imitervirales</taxon>
        <taxon>Mimiviridae</taxon>
        <taxon>Klosneuvirinae</taxon>
        <taxon>Hokovirus</taxon>
    </lineage>
</organism>
<name>A0A1V0SEX1_9VIRU</name>
<protein>
    <submittedName>
        <fullName evidence="6">UvrD/REP helicase</fullName>
    </submittedName>
</protein>
<dbReference type="PANTHER" id="PTHR11070">
    <property type="entry name" value="UVRD / RECB / PCRA DNA HELICASE FAMILY MEMBER"/>
    <property type="match status" value="1"/>
</dbReference>
<dbReference type="InterPro" id="IPR000212">
    <property type="entry name" value="DNA_helicase_UvrD/REP"/>
</dbReference>
<keyword evidence="4" id="KW-0067">ATP-binding</keyword>
<evidence type="ECO:0000256" key="4">
    <source>
        <dbReference type="ARBA" id="ARBA00022840"/>
    </source>
</evidence>
<dbReference type="SUPFAM" id="SSF52540">
    <property type="entry name" value="P-loop containing nucleoside triphosphate hydrolases"/>
    <property type="match status" value="1"/>
</dbReference>